<feature type="compositionally biased region" description="Low complexity" evidence="2">
    <location>
        <begin position="640"/>
        <end position="658"/>
    </location>
</feature>
<dbReference type="Proteomes" id="UP001497457">
    <property type="component" value="Chromosome 2b"/>
</dbReference>
<feature type="compositionally biased region" description="Pro residues" evidence="2">
    <location>
        <begin position="58"/>
        <end position="67"/>
    </location>
</feature>
<gene>
    <name evidence="4" type="ORF">URODEC1_LOCUS49310</name>
</gene>
<dbReference type="SUPFAM" id="SSF52047">
    <property type="entry name" value="RNI-like"/>
    <property type="match status" value="1"/>
</dbReference>
<organism evidence="4 5">
    <name type="scientific">Urochloa decumbens</name>
    <dbReference type="NCBI Taxonomy" id="240449"/>
    <lineage>
        <taxon>Eukaryota</taxon>
        <taxon>Viridiplantae</taxon>
        <taxon>Streptophyta</taxon>
        <taxon>Embryophyta</taxon>
        <taxon>Tracheophyta</taxon>
        <taxon>Spermatophyta</taxon>
        <taxon>Magnoliopsida</taxon>
        <taxon>Liliopsida</taxon>
        <taxon>Poales</taxon>
        <taxon>Poaceae</taxon>
        <taxon>PACMAD clade</taxon>
        <taxon>Panicoideae</taxon>
        <taxon>Panicodae</taxon>
        <taxon>Paniceae</taxon>
        <taxon>Melinidinae</taxon>
        <taxon>Urochloa</taxon>
    </lineage>
</organism>
<feature type="compositionally biased region" description="Low complexity" evidence="2">
    <location>
        <begin position="68"/>
        <end position="79"/>
    </location>
</feature>
<dbReference type="PANTHER" id="PTHR47186:SF54">
    <property type="entry name" value="DISEASE RESISTANCE RPP13-LIKE PROTEIN 4"/>
    <property type="match status" value="1"/>
</dbReference>
<sequence length="1265" mass="137301">MAEPGNGAVPLPPRQTEAMDDDRPSLTAAADGTAPATIEPPLQGSLAAVVEPGEGTATPPPPPPTQVPEPAAAVASAVDPAPPTDEPARRAAPQEEPDAAAAVGDPLQTPAEAGGEPLTANEAAEVAALPPPLSKEIVPAPAAAPAESENQLAAAAAPPLQPPPPQEASSVHKEEKDAAPEGEGKPEEKLAAAAPAPEGEEKTEEKLAAAGSAPEGEGKPEEKLAVAAPAPAMARDGRRRWRQLQAAVRLLFLQCERAARGGQSTPPPEDDKRSKAKPLASGEEEKPTPTPAVEGGSKPSAPDGKQPTSRPEEKATSSPPAEATAAETTEKAAAAPPPPPAQKQEGGAAPERASSAQEEEKDAARRRWRWLRAAVNLIFLRPKPKGTEDEGEAKPSAPESGNEETKPAPTPAPQGEEIRTGGVPDMAGVKEKDEGKESKGGGHDVSQAGAVAGGDAAIGPEGTPAGKTKRFRKAGRWVMRIMSWYKRHRSSRVGGEPGAAAEERKGDGTTPAATLDGDKSAAAGDGDGTKPASGKEEEPKLKPPPHPKWAREEERLEQILEDAFTRLLAAEFHHLKPIRKKCLLTFSVFDLAAEVKKQAMVYWWVSKFNLRHRTDHELPNSDDAAAPETTTRRRIGSCWQQARQSKAAAPAAGAGNQSPAPPRRLGNKQRPAEDGGGNNNNNPDADAEGIFSEFSSHGFLEPMRNWCSRVIHGCKVNPLVHWMVKRRARDERFADLDVNGSPAKLQPDSGILCLTADNRPLLQWLRMEDESQQQAGNKPKTARRTASSSVQSAAKDDKETSQDQKNIQTILDHDEIAKLFKGKQVILNVNAHVYPVSKSTFLHLADCLVVLQLGRWCNLDDDTYMEVDGLESLSTIGSLKNLRYLSLRGLSRLTELPVGIRLLKKLAILDMRGCQNLVNVASNITAPLKQLTHVDLTECYMLEHIGRGIIFLSELQVFKGFVFATGTQGNRACRLQDLRRFKKLQKLTISITTDANVGKGEMAELKHLASLRKLTITWSEIPSILDGDSDKVKRRRVDLIEKWTSFELPTELLKLDLRCYPKNELKLKVHKSLKKLYLRGGDLERFSIDESNLTNSSDKTNSIKTLRLRYLKNFSMEWEEIRSSLKYIEYVEIVSKDEKLMDDASKDQKGKDTEEEGKLVKNIETEDIKKESKLVKQKKILYSTLDENGVWVKDNKEEQYLNWIAQATKEKEEKSKVSGPIEDPTTKASSTTTDVNKNDSSNATKEQPGGKEEQVTNEVPSQLKT</sequence>
<dbReference type="EMBL" id="OZ075112">
    <property type="protein sequence ID" value="CAL4968905.1"/>
    <property type="molecule type" value="Genomic_DNA"/>
</dbReference>
<evidence type="ECO:0000259" key="3">
    <source>
        <dbReference type="Pfam" id="PF23598"/>
    </source>
</evidence>
<proteinExistence type="predicted"/>
<feature type="compositionally biased region" description="Low complexity" evidence="2">
    <location>
        <begin position="448"/>
        <end position="459"/>
    </location>
</feature>
<keyword evidence="1" id="KW-0677">Repeat</keyword>
<feature type="region of interest" description="Disordered" evidence="2">
    <location>
        <begin position="769"/>
        <end position="805"/>
    </location>
</feature>
<dbReference type="Pfam" id="PF23598">
    <property type="entry name" value="LRR_14"/>
    <property type="match status" value="1"/>
</dbReference>
<feature type="compositionally biased region" description="Low complexity" evidence="2">
    <location>
        <begin position="316"/>
        <end position="334"/>
    </location>
</feature>
<accession>A0ABC8ZZ77</accession>
<name>A0ABC8ZZ77_9POAL</name>
<feature type="region of interest" description="Disordered" evidence="2">
    <location>
        <begin position="488"/>
        <end position="550"/>
    </location>
</feature>
<reference evidence="4" key="1">
    <citation type="submission" date="2024-10" db="EMBL/GenBank/DDBJ databases">
        <authorList>
            <person name="Ryan C."/>
        </authorList>
    </citation>
    <scope>NUCLEOTIDE SEQUENCE [LARGE SCALE GENOMIC DNA]</scope>
</reference>
<feature type="region of interest" description="Disordered" evidence="2">
    <location>
        <begin position="1"/>
        <end position="238"/>
    </location>
</feature>
<evidence type="ECO:0000313" key="5">
    <source>
        <dbReference type="Proteomes" id="UP001497457"/>
    </source>
</evidence>
<feature type="domain" description="Disease resistance R13L4/SHOC-2-like LRR" evidence="3">
    <location>
        <begin position="857"/>
        <end position="1021"/>
    </location>
</feature>
<dbReference type="Gene3D" id="3.80.10.10">
    <property type="entry name" value="Ribonuclease Inhibitor"/>
    <property type="match status" value="1"/>
</dbReference>
<feature type="region of interest" description="Disordered" evidence="2">
    <location>
        <begin position="258"/>
        <end position="364"/>
    </location>
</feature>
<evidence type="ECO:0000256" key="1">
    <source>
        <dbReference type="ARBA" id="ARBA00022737"/>
    </source>
</evidence>
<evidence type="ECO:0000256" key="2">
    <source>
        <dbReference type="SAM" id="MobiDB-lite"/>
    </source>
</evidence>
<dbReference type="InterPro" id="IPR055414">
    <property type="entry name" value="LRR_R13L4/SHOC2-like"/>
</dbReference>
<dbReference type="AlphaFoldDB" id="A0ABC8ZZ77"/>
<dbReference type="InterPro" id="IPR032675">
    <property type="entry name" value="LRR_dom_sf"/>
</dbReference>
<feature type="compositionally biased region" description="Polar residues" evidence="2">
    <location>
        <begin position="1256"/>
        <end position="1265"/>
    </location>
</feature>
<keyword evidence="5" id="KW-1185">Reference proteome</keyword>
<dbReference type="PANTHER" id="PTHR47186">
    <property type="entry name" value="LEUCINE-RICH REPEAT-CONTAINING PROTEIN 57"/>
    <property type="match status" value="1"/>
</dbReference>
<protein>
    <recommendedName>
        <fullName evidence="3">Disease resistance R13L4/SHOC-2-like LRR domain-containing protein</fullName>
    </recommendedName>
</protein>
<feature type="compositionally biased region" description="Basic and acidic residues" evidence="2">
    <location>
        <begin position="170"/>
        <end position="190"/>
    </location>
</feature>
<feature type="compositionally biased region" description="Low complexity" evidence="2">
    <location>
        <begin position="139"/>
        <end position="158"/>
    </location>
</feature>
<feature type="compositionally biased region" description="Basic and acidic residues" evidence="2">
    <location>
        <begin position="428"/>
        <end position="442"/>
    </location>
</feature>
<feature type="region of interest" description="Disordered" evidence="2">
    <location>
        <begin position="615"/>
        <end position="689"/>
    </location>
</feature>
<evidence type="ECO:0000313" key="4">
    <source>
        <dbReference type="EMBL" id="CAL4968905.1"/>
    </source>
</evidence>
<feature type="region of interest" description="Disordered" evidence="2">
    <location>
        <begin position="1209"/>
        <end position="1265"/>
    </location>
</feature>
<feature type="compositionally biased region" description="Low complexity" evidence="2">
    <location>
        <begin position="225"/>
        <end position="234"/>
    </location>
</feature>
<feature type="compositionally biased region" description="Polar residues" evidence="2">
    <location>
        <begin position="1226"/>
        <end position="1245"/>
    </location>
</feature>
<feature type="region of interest" description="Disordered" evidence="2">
    <location>
        <begin position="377"/>
        <end position="471"/>
    </location>
</feature>
<feature type="compositionally biased region" description="Low complexity" evidence="2">
    <location>
        <begin position="117"/>
        <end position="128"/>
    </location>
</feature>